<protein>
    <recommendedName>
        <fullName evidence="4">Lipoprotein</fullName>
    </recommendedName>
</protein>
<name>A0ABP7F1H0_9MICO</name>
<feature type="signal peptide" evidence="1">
    <location>
        <begin position="1"/>
        <end position="20"/>
    </location>
</feature>
<sequence length="772" mass="81013">MKLTAIVVAATLLLTGCIFNSGDEPGDAAVDTRLYLGPIPEPAPLPALGAQPEAPTPPTDVNDQAAMEEYIAAVEEYAAQMQNLDQPGSPAAFQKAVVTLGETAQRGGAQAVAAWQSLLVASGIAVAGHDGAPITVNGSVGSGWPVTDAELRILALMGTSNDGMLLVDLADVLEGIPELAGRDVAEDLYDDLLNFSGADLGFDAFMHALNPSYLVRDMEMIPIDEVALTWGQIGLVLRRLSAELLTVTGAVTAEPAANAGVRMQPAAFTTASTSAADKQACAIETGSPWTDELLKAVTKAHSVGFDSVLDPYITKISTKVGMAAARLVLAFLAVVVKAFALEADFSMSDSPLVRTKRTQPGEVRDLTIDFEFNSGRWSEIAGCLNLFLGFAGFELPAAPRGPAVDISVDLASTRPGLLRVGDGQGGGTPVNQATTNSSGEAKFKLSGAPQADIIPEQAEPDLKTVTLRAESNLENNDLFKDIMSLPWAALDAVGTFGLSLVPTMLSRVRILSHSGTVDVRDWKLDADFEVTAVGAMTLHDGRNVQLSGGCTPGTTIISTSDHAEVSFASDPVTVSALLLSNPQGNVGDQAVVFTPMGEDFYPMDQGHGVRMFELPVVYSADKSHAEPGVSPMPPLYKVPPSNACGDGGGATNEPPPPDCGVRTYSGTLEVTIPMRRTLHVGGEPITESVWKHCGSPLNFGEPPVAMHLEGCTSPDRSGGAFPSIADVFDTSKTRLEVSGELTCTSEYPGSQSLVVYTWTLTFCRIVEDKPAC</sequence>
<accession>A0ABP7F1H0</accession>
<organism evidence="2 3">
    <name type="scientific">Leifsonella bigeumensis</name>
    <dbReference type="NCBI Taxonomy" id="433643"/>
    <lineage>
        <taxon>Bacteria</taxon>
        <taxon>Bacillati</taxon>
        <taxon>Actinomycetota</taxon>
        <taxon>Actinomycetes</taxon>
        <taxon>Micrococcales</taxon>
        <taxon>Microbacteriaceae</taxon>
        <taxon>Leifsonella</taxon>
    </lineage>
</organism>
<proteinExistence type="predicted"/>
<evidence type="ECO:0000313" key="3">
    <source>
        <dbReference type="Proteomes" id="UP001501004"/>
    </source>
</evidence>
<dbReference type="PROSITE" id="PS51257">
    <property type="entry name" value="PROKAR_LIPOPROTEIN"/>
    <property type="match status" value="1"/>
</dbReference>
<reference evidence="3" key="1">
    <citation type="journal article" date="2019" name="Int. J. Syst. Evol. Microbiol.">
        <title>The Global Catalogue of Microorganisms (GCM) 10K type strain sequencing project: providing services to taxonomists for standard genome sequencing and annotation.</title>
        <authorList>
            <consortium name="The Broad Institute Genomics Platform"/>
            <consortium name="The Broad Institute Genome Sequencing Center for Infectious Disease"/>
            <person name="Wu L."/>
            <person name="Ma J."/>
        </authorList>
    </citation>
    <scope>NUCLEOTIDE SEQUENCE [LARGE SCALE GENOMIC DNA]</scope>
    <source>
        <strain evidence="3">JCM 16949</strain>
    </source>
</reference>
<comment type="caution">
    <text evidence="2">The sequence shown here is derived from an EMBL/GenBank/DDBJ whole genome shotgun (WGS) entry which is preliminary data.</text>
</comment>
<feature type="chain" id="PRO_5046106471" description="Lipoprotein" evidence="1">
    <location>
        <begin position="21"/>
        <end position="772"/>
    </location>
</feature>
<keyword evidence="3" id="KW-1185">Reference proteome</keyword>
<gene>
    <name evidence="2" type="ORF">GCM10022239_02270</name>
</gene>
<dbReference type="Proteomes" id="UP001501004">
    <property type="component" value="Unassembled WGS sequence"/>
</dbReference>
<keyword evidence="1" id="KW-0732">Signal</keyword>
<evidence type="ECO:0000256" key="1">
    <source>
        <dbReference type="SAM" id="SignalP"/>
    </source>
</evidence>
<evidence type="ECO:0000313" key="2">
    <source>
        <dbReference type="EMBL" id="GAA3729099.1"/>
    </source>
</evidence>
<evidence type="ECO:0008006" key="4">
    <source>
        <dbReference type="Google" id="ProtNLM"/>
    </source>
</evidence>
<dbReference type="EMBL" id="BAABAE010000001">
    <property type="protein sequence ID" value="GAA3729099.1"/>
    <property type="molecule type" value="Genomic_DNA"/>
</dbReference>